<dbReference type="InterPro" id="IPR036259">
    <property type="entry name" value="MFS_trans_sf"/>
</dbReference>
<dbReference type="SUPFAM" id="SSF103473">
    <property type="entry name" value="MFS general substrate transporter"/>
    <property type="match status" value="1"/>
</dbReference>
<evidence type="ECO:0000256" key="4">
    <source>
        <dbReference type="ARBA" id="ARBA00022989"/>
    </source>
</evidence>
<keyword evidence="10" id="KW-1185">Reference proteome</keyword>
<protein>
    <recommendedName>
        <fullName evidence="8">Major facilitator superfamily (MFS) profile domain-containing protein</fullName>
    </recommendedName>
</protein>
<reference evidence="10" key="2">
    <citation type="submission" date="2015-01" db="EMBL/GenBank/DDBJ databases">
        <title>Evolutionary Origins and Diversification of the Mycorrhizal Mutualists.</title>
        <authorList>
            <consortium name="DOE Joint Genome Institute"/>
            <consortium name="Mycorrhizal Genomics Consortium"/>
            <person name="Kohler A."/>
            <person name="Kuo A."/>
            <person name="Nagy L.G."/>
            <person name="Floudas D."/>
            <person name="Copeland A."/>
            <person name="Barry K.W."/>
            <person name="Cichocki N."/>
            <person name="Veneault-Fourrey C."/>
            <person name="LaButti K."/>
            <person name="Lindquist E.A."/>
            <person name="Lipzen A."/>
            <person name="Lundell T."/>
            <person name="Morin E."/>
            <person name="Murat C."/>
            <person name="Riley R."/>
            <person name="Ohm R."/>
            <person name="Sun H."/>
            <person name="Tunlid A."/>
            <person name="Henrissat B."/>
            <person name="Grigoriev I.V."/>
            <person name="Hibbett D.S."/>
            <person name="Martin F."/>
        </authorList>
    </citation>
    <scope>NUCLEOTIDE SEQUENCE [LARGE SCALE GENOMIC DNA]</scope>
    <source>
        <strain evidence="10">MUT 4182</strain>
    </source>
</reference>
<feature type="transmembrane region" description="Helical" evidence="7">
    <location>
        <begin position="345"/>
        <end position="364"/>
    </location>
</feature>
<comment type="subcellular location">
    <subcellularLocation>
        <location evidence="1">Membrane</location>
        <topology evidence="1">Multi-pass membrane protein</topology>
    </subcellularLocation>
</comment>
<dbReference type="EMBL" id="KN823085">
    <property type="protein sequence ID" value="KIO23393.1"/>
    <property type="molecule type" value="Genomic_DNA"/>
</dbReference>
<keyword evidence="5 7" id="KW-0472">Membrane</keyword>
<evidence type="ECO:0000256" key="6">
    <source>
        <dbReference type="SAM" id="MobiDB-lite"/>
    </source>
</evidence>
<evidence type="ECO:0000313" key="9">
    <source>
        <dbReference type="EMBL" id="KIO23393.1"/>
    </source>
</evidence>
<dbReference type="HOGENOM" id="CLU_001265_54_6_1"/>
<keyword evidence="4 7" id="KW-1133">Transmembrane helix</keyword>
<dbReference type="InterPro" id="IPR020846">
    <property type="entry name" value="MFS_dom"/>
</dbReference>
<evidence type="ECO:0000313" key="10">
    <source>
        <dbReference type="Proteomes" id="UP000054248"/>
    </source>
</evidence>
<feature type="transmembrane region" description="Helical" evidence="7">
    <location>
        <begin position="89"/>
        <end position="111"/>
    </location>
</feature>
<dbReference type="Gene3D" id="1.20.1250.20">
    <property type="entry name" value="MFS general substrate transporter like domains"/>
    <property type="match status" value="1"/>
</dbReference>
<evidence type="ECO:0000256" key="7">
    <source>
        <dbReference type="SAM" id="Phobius"/>
    </source>
</evidence>
<keyword evidence="2" id="KW-0813">Transport</keyword>
<feature type="transmembrane region" description="Helical" evidence="7">
    <location>
        <begin position="147"/>
        <end position="168"/>
    </location>
</feature>
<feature type="transmembrane region" description="Helical" evidence="7">
    <location>
        <begin position="376"/>
        <end position="398"/>
    </location>
</feature>
<dbReference type="GO" id="GO:0022857">
    <property type="term" value="F:transmembrane transporter activity"/>
    <property type="evidence" value="ECO:0007669"/>
    <property type="project" value="InterPro"/>
</dbReference>
<feature type="domain" description="Major facilitator superfamily (MFS) profile" evidence="8">
    <location>
        <begin position="51"/>
        <end position="410"/>
    </location>
</feature>
<dbReference type="Pfam" id="PF07690">
    <property type="entry name" value="MFS_1"/>
    <property type="match status" value="1"/>
</dbReference>
<dbReference type="PRINTS" id="PR01035">
    <property type="entry name" value="TCRTETA"/>
</dbReference>
<evidence type="ECO:0000256" key="5">
    <source>
        <dbReference type="ARBA" id="ARBA00023136"/>
    </source>
</evidence>
<dbReference type="Proteomes" id="UP000054248">
    <property type="component" value="Unassembled WGS sequence"/>
</dbReference>
<keyword evidence="3 7" id="KW-0812">Transmembrane</keyword>
<gene>
    <name evidence="9" type="ORF">M407DRAFT_214653</name>
</gene>
<dbReference type="InterPro" id="IPR001958">
    <property type="entry name" value="Tet-R_TetA/multi-R_MdtG-like"/>
</dbReference>
<dbReference type="GO" id="GO:0016020">
    <property type="term" value="C:membrane"/>
    <property type="evidence" value="ECO:0007669"/>
    <property type="project" value="UniProtKB-SubCell"/>
</dbReference>
<accession>A0A0C3KPV9</accession>
<proteinExistence type="predicted"/>
<evidence type="ECO:0000256" key="2">
    <source>
        <dbReference type="ARBA" id="ARBA00022448"/>
    </source>
</evidence>
<evidence type="ECO:0000259" key="8">
    <source>
        <dbReference type="PROSITE" id="PS50850"/>
    </source>
</evidence>
<name>A0A0C3KPV9_9AGAM</name>
<sequence length="410" mass="44491">MSGASRTPPKDNIRTVVGTTGGGSPTTTDDIEQQPLLGKAKEQRTPLPVAQLAILCLVRLAEPIAYTQIFPYVNAMIEELHVAGNQADIGFYSGLVDSLFAVAQLFTIFQWGRLSDRIGRRPVICIGLLGSASGSLCFGLSKSFHQMLFSRAMAGALSGNVAVVSSIISEITDKTNQAQAFPLTGAFWAIGAIIGPLIGGTLSHPAERYPETFGNYDFLKDRPYFLPCFISSLFTCLSITTAYFFLEEAELLRNPSTSSYGTLTPGLTPARPRDLSVHVPTHVETPVPKVVAPSTRSLLSEQRVRNVLIAGFLLSFVCVGYETVFILWAYTPLSLGGLARKPAEIGYVISSTGFLGILVSLFLFPALHSRFGTKSIYVWSISLWPVMLVLIPLLAWLANTLKDRYVFAAV</sequence>
<evidence type="ECO:0000256" key="1">
    <source>
        <dbReference type="ARBA" id="ARBA00004141"/>
    </source>
</evidence>
<dbReference type="PANTHER" id="PTHR23504:SF15">
    <property type="entry name" value="MAJOR FACILITATOR SUPERFAMILY (MFS) PROFILE DOMAIN-CONTAINING PROTEIN"/>
    <property type="match status" value="1"/>
</dbReference>
<dbReference type="InterPro" id="IPR011701">
    <property type="entry name" value="MFS"/>
</dbReference>
<feature type="transmembrane region" description="Helical" evidence="7">
    <location>
        <begin position="224"/>
        <end position="246"/>
    </location>
</feature>
<evidence type="ECO:0000256" key="3">
    <source>
        <dbReference type="ARBA" id="ARBA00022692"/>
    </source>
</evidence>
<dbReference type="AlphaFoldDB" id="A0A0C3KPV9"/>
<feature type="transmembrane region" description="Helical" evidence="7">
    <location>
        <begin position="307"/>
        <end position="330"/>
    </location>
</feature>
<organism evidence="9 10">
    <name type="scientific">Tulasnella calospora MUT 4182</name>
    <dbReference type="NCBI Taxonomy" id="1051891"/>
    <lineage>
        <taxon>Eukaryota</taxon>
        <taxon>Fungi</taxon>
        <taxon>Dikarya</taxon>
        <taxon>Basidiomycota</taxon>
        <taxon>Agaricomycotina</taxon>
        <taxon>Agaricomycetes</taxon>
        <taxon>Cantharellales</taxon>
        <taxon>Tulasnellaceae</taxon>
        <taxon>Tulasnella</taxon>
    </lineage>
</organism>
<dbReference type="CDD" id="cd17330">
    <property type="entry name" value="MFS_SLC46_TetA_like"/>
    <property type="match status" value="1"/>
</dbReference>
<dbReference type="PANTHER" id="PTHR23504">
    <property type="entry name" value="MAJOR FACILITATOR SUPERFAMILY DOMAIN-CONTAINING PROTEIN 10"/>
    <property type="match status" value="1"/>
</dbReference>
<reference evidence="9 10" key="1">
    <citation type="submission" date="2014-04" db="EMBL/GenBank/DDBJ databases">
        <authorList>
            <consortium name="DOE Joint Genome Institute"/>
            <person name="Kuo A."/>
            <person name="Girlanda M."/>
            <person name="Perotto S."/>
            <person name="Kohler A."/>
            <person name="Nagy L.G."/>
            <person name="Floudas D."/>
            <person name="Copeland A."/>
            <person name="Barry K.W."/>
            <person name="Cichocki N."/>
            <person name="Veneault-Fourrey C."/>
            <person name="LaButti K."/>
            <person name="Lindquist E.A."/>
            <person name="Lipzen A."/>
            <person name="Lundell T."/>
            <person name="Morin E."/>
            <person name="Murat C."/>
            <person name="Sun H."/>
            <person name="Tunlid A."/>
            <person name="Henrissat B."/>
            <person name="Grigoriev I.V."/>
            <person name="Hibbett D.S."/>
            <person name="Martin F."/>
            <person name="Nordberg H.P."/>
            <person name="Cantor M.N."/>
            <person name="Hua S.X."/>
        </authorList>
    </citation>
    <scope>NUCLEOTIDE SEQUENCE [LARGE SCALE GENOMIC DNA]</scope>
    <source>
        <strain evidence="9 10">MUT 4182</strain>
    </source>
</reference>
<dbReference type="OrthoDB" id="419616at2759"/>
<dbReference type="PROSITE" id="PS50850">
    <property type="entry name" value="MFS"/>
    <property type="match status" value="1"/>
</dbReference>
<feature type="transmembrane region" description="Helical" evidence="7">
    <location>
        <begin position="180"/>
        <end position="204"/>
    </location>
</feature>
<feature type="region of interest" description="Disordered" evidence="6">
    <location>
        <begin position="1"/>
        <end position="31"/>
    </location>
</feature>